<dbReference type="PROSITE" id="PS51257">
    <property type="entry name" value="PROKAR_LIPOPROTEIN"/>
    <property type="match status" value="1"/>
</dbReference>
<evidence type="ECO:0000313" key="4">
    <source>
        <dbReference type="EMBL" id="CDD12904.1"/>
    </source>
</evidence>
<comment type="caution">
    <text evidence="4">The sequence shown here is derived from an EMBL/GenBank/DDBJ whole genome shotgun (WGS) entry which is preliminary data.</text>
</comment>
<gene>
    <name evidence="4" type="ORF">BN587_01327</name>
</gene>
<keyword evidence="2" id="KW-0175">Coiled coil</keyword>
<dbReference type="AlphaFoldDB" id="R6X166"/>
<evidence type="ECO:0000256" key="2">
    <source>
        <dbReference type="ARBA" id="ARBA00023054"/>
    </source>
</evidence>
<evidence type="ECO:0000313" key="5">
    <source>
        <dbReference type="Proteomes" id="UP000014937"/>
    </source>
</evidence>
<dbReference type="PANTHER" id="PTHR32347">
    <property type="entry name" value="EFFLUX SYSTEM COMPONENT YKNX-RELATED"/>
    <property type="match status" value="1"/>
</dbReference>
<dbReference type="RefSeq" id="WP_021720381.1">
    <property type="nucleotide sequence ID" value="NZ_FR892795.1"/>
</dbReference>
<comment type="subcellular location">
    <subcellularLocation>
        <location evidence="1">Cell envelope</location>
    </subcellularLocation>
</comment>
<dbReference type="Gene3D" id="2.40.30.170">
    <property type="match status" value="1"/>
</dbReference>
<dbReference type="InterPro" id="IPR050465">
    <property type="entry name" value="UPF0194_transport"/>
</dbReference>
<dbReference type="Proteomes" id="UP000014937">
    <property type="component" value="Unassembled WGS sequence"/>
</dbReference>
<dbReference type="Gene3D" id="1.10.287.470">
    <property type="entry name" value="Helix hairpin bin"/>
    <property type="match status" value="1"/>
</dbReference>
<accession>R6X166</accession>
<feature type="chain" id="PRO_5039638180" evidence="3">
    <location>
        <begin position="20"/>
        <end position="300"/>
    </location>
</feature>
<organism evidence="4 5">
    <name type="scientific">Phascolarctobacterium succinatutens CAG:287</name>
    <dbReference type="NCBI Taxonomy" id="1263101"/>
    <lineage>
        <taxon>Bacteria</taxon>
        <taxon>Bacillati</taxon>
        <taxon>Bacillota</taxon>
        <taxon>Negativicutes</taxon>
        <taxon>Acidaminococcales</taxon>
        <taxon>Acidaminococcaceae</taxon>
        <taxon>Phascolarctobacterium</taxon>
    </lineage>
</organism>
<proteinExistence type="predicted"/>
<reference evidence="4" key="1">
    <citation type="submission" date="2012-11" db="EMBL/GenBank/DDBJ databases">
        <title>Dependencies among metagenomic species, viruses, plasmids and units of genetic variation.</title>
        <authorList>
            <person name="Nielsen H.B."/>
            <person name="Almeida M."/>
            <person name="Juncker A.S."/>
            <person name="Rasmussen S."/>
            <person name="Li J."/>
            <person name="Sunagawa S."/>
            <person name="Plichta D."/>
            <person name="Gautier L."/>
            <person name="Le Chatelier E."/>
            <person name="Peletier E."/>
            <person name="Bonde I."/>
            <person name="Nielsen T."/>
            <person name="Manichanh C."/>
            <person name="Arumugam M."/>
            <person name="Batto J."/>
            <person name="Santos M.B.Q.D."/>
            <person name="Blom N."/>
            <person name="Borruel N."/>
            <person name="Burgdorf K.S."/>
            <person name="Boumezbeur F."/>
            <person name="Casellas F."/>
            <person name="Dore J."/>
            <person name="Guarner F."/>
            <person name="Hansen T."/>
            <person name="Hildebrand F."/>
            <person name="Kaas R.S."/>
            <person name="Kennedy S."/>
            <person name="Kristiansen K."/>
            <person name="Kultima J.R."/>
            <person name="Leonard P."/>
            <person name="Levenez F."/>
            <person name="Lund O."/>
            <person name="Moumen B."/>
            <person name="Le Paslier D."/>
            <person name="Pons N."/>
            <person name="Pedersen O."/>
            <person name="Prifti E."/>
            <person name="Qin J."/>
            <person name="Raes J."/>
            <person name="Tap J."/>
            <person name="Tims S."/>
            <person name="Ussery D.W."/>
            <person name="Yamada T."/>
            <person name="MetaHit consortium"/>
            <person name="Renault P."/>
            <person name="Sicheritz-Ponten T."/>
            <person name="Bork P."/>
            <person name="Wang J."/>
            <person name="Brunak S."/>
            <person name="Ehrlich S.D."/>
        </authorList>
    </citation>
    <scope>NUCLEOTIDE SEQUENCE [LARGE SCALE GENOMIC DNA]</scope>
</reference>
<feature type="signal peptide" evidence="3">
    <location>
        <begin position="1"/>
        <end position="19"/>
    </location>
</feature>
<keyword evidence="3" id="KW-0732">Signal</keyword>
<dbReference type="GO" id="GO:0030313">
    <property type="term" value="C:cell envelope"/>
    <property type="evidence" value="ECO:0007669"/>
    <property type="project" value="UniProtKB-SubCell"/>
</dbReference>
<protein>
    <submittedName>
        <fullName evidence="4">Uncharacterized protein</fullName>
    </submittedName>
</protein>
<dbReference type="EMBL" id="CBGL010000136">
    <property type="protein sequence ID" value="CDD12904.1"/>
    <property type="molecule type" value="Genomic_DNA"/>
</dbReference>
<evidence type="ECO:0000256" key="1">
    <source>
        <dbReference type="ARBA" id="ARBA00004196"/>
    </source>
</evidence>
<evidence type="ECO:0000256" key="3">
    <source>
        <dbReference type="SAM" id="SignalP"/>
    </source>
</evidence>
<dbReference type="SUPFAM" id="SSF111369">
    <property type="entry name" value="HlyD-like secretion proteins"/>
    <property type="match status" value="1"/>
</dbReference>
<dbReference type="PANTHER" id="PTHR32347:SF23">
    <property type="entry name" value="BLL5650 PROTEIN"/>
    <property type="match status" value="1"/>
</dbReference>
<sequence>MKILKILCCMAAVCLTAFSLSGCSLQKADNSLGSGTISIPTYAVKAPTAGKLIGLISEKGERISKGQPLFAIGDAKLDKQVKDLATQVAKAEADLKRMQQGTPTAAPVADTSLAQANVAAAQQKAAKMNNLLAQGAVSRNQAQAAQDELQRAIAQLQAASSVSVSFKPASPAEIDAQQKLIVQLKAQQAAAMAQQEKNEGNSPCTGIITDLQTANNSTVQKDQVILHIKAVDSCSITLNVSAAQAKELKAGMPVSINAAETPAPFSGKISSIDGTKITVTSDQKPEDLKDGVKVEISLAA</sequence>
<name>R6X166_9FIRM</name>
<dbReference type="Gene3D" id="2.40.50.100">
    <property type="match status" value="1"/>
</dbReference>
<dbReference type="HOGENOM" id="CLU_927039_0_0_9"/>